<dbReference type="HAMAP" id="MF_00258">
    <property type="entry name" value="Glu_racemase"/>
    <property type="match status" value="1"/>
</dbReference>
<name>A0A0R2H189_WEIVI</name>
<gene>
    <name evidence="7 9" type="primary">murI</name>
    <name evidence="8" type="ORF">IV50_GL000001</name>
    <name evidence="9" type="ORF">NCTC13645_02637</name>
</gene>
<dbReference type="GO" id="GO:0009252">
    <property type="term" value="P:peptidoglycan biosynthetic process"/>
    <property type="evidence" value="ECO:0007669"/>
    <property type="project" value="UniProtKB-UniRule"/>
</dbReference>
<evidence type="ECO:0000256" key="1">
    <source>
        <dbReference type="ARBA" id="ARBA00001602"/>
    </source>
</evidence>
<dbReference type="FunFam" id="3.40.50.1860:FF:000001">
    <property type="entry name" value="Glutamate racemase"/>
    <property type="match status" value="1"/>
</dbReference>
<proteinExistence type="inferred from homology"/>
<keyword evidence="3 7" id="KW-0133">Cell shape</keyword>
<evidence type="ECO:0000256" key="3">
    <source>
        <dbReference type="ARBA" id="ARBA00022960"/>
    </source>
</evidence>
<dbReference type="Proteomes" id="UP000051992">
    <property type="component" value="Unassembled WGS sequence"/>
</dbReference>
<feature type="binding site" evidence="7">
    <location>
        <begin position="42"/>
        <end position="43"/>
    </location>
    <ligand>
        <name>substrate</name>
    </ligand>
</feature>
<evidence type="ECO:0000256" key="6">
    <source>
        <dbReference type="ARBA" id="ARBA00023316"/>
    </source>
</evidence>
<dbReference type="RefSeq" id="WP_057743259.1">
    <property type="nucleotide sequence ID" value="NZ_BJLU01000001.1"/>
</dbReference>
<evidence type="ECO:0000256" key="2">
    <source>
        <dbReference type="ARBA" id="ARBA00013090"/>
    </source>
</evidence>
<dbReference type="PANTHER" id="PTHR21198">
    <property type="entry name" value="GLUTAMATE RACEMASE"/>
    <property type="match status" value="1"/>
</dbReference>
<reference evidence="8 10" key="1">
    <citation type="journal article" date="2015" name="Genome Announc.">
        <title>Expanding the biotechnology potential of lactobacilli through comparative genomics of 213 strains and associated genera.</title>
        <authorList>
            <person name="Sun Z."/>
            <person name="Harris H.M."/>
            <person name="McCann A."/>
            <person name="Guo C."/>
            <person name="Argimon S."/>
            <person name="Zhang W."/>
            <person name="Yang X."/>
            <person name="Jeffery I.B."/>
            <person name="Cooney J.C."/>
            <person name="Kagawa T.F."/>
            <person name="Liu W."/>
            <person name="Song Y."/>
            <person name="Salvetti E."/>
            <person name="Wrobel A."/>
            <person name="Rasinkangas P."/>
            <person name="Parkhill J."/>
            <person name="Rea M.C."/>
            <person name="O'Sullivan O."/>
            <person name="Ritari J."/>
            <person name="Douillard F.P."/>
            <person name="Paul Ross R."/>
            <person name="Yang R."/>
            <person name="Briner A.E."/>
            <person name="Felis G.E."/>
            <person name="de Vos W.M."/>
            <person name="Barrangou R."/>
            <person name="Klaenhammer T.R."/>
            <person name="Caufield P.W."/>
            <person name="Cui Y."/>
            <person name="Zhang H."/>
            <person name="O'Toole P.W."/>
        </authorList>
    </citation>
    <scope>NUCLEOTIDE SEQUENCE [LARGE SCALE GENOMIC DNA]</scope>
    <source>
        <strain evidence="8 10">DSM 20410</strain>
    </source>
</reference>
<dbReference type="OrthoDB" id="9801055at2"/>
<protein>
    <recommendedName>
        <fullName evidence="2 7">Glutamate racemase</fullName>
        <ecNumber evidence="2 7">5.1.1.3</ecNumber>
    </recommendedName>
</protein>
<comment type="pathway">
    <text evidence="7">Cell wall biogenesis; peptidoglycan biosynthesis.</text>
</comment>
<dbReference type="Proteomes" id="UP000254621">
    <property type="component" value="Unassembled WGS sequence"/>
</dbReference>
<dbReference type="InterPro" id="IPR018187">
    <property type="entry name" value="Asp/Glu_racemase_AS_1"/>
</dbReference>
<organism evidence="8 10">
    <name type="scientific">Weissella viridescens</name>
    <name type="common">Lactobacillus viridescens</name>
    <dbReference type="NCBI Taxonomy" id="1629"/>
    <lineage>
        <taxon>Bacteria</taxon>
        <taxon>Bacillati</taxon>
        <taxon>Bacillota</taxon>
        <taxon>Bacilli</taxon>
        <taxon>Lactobacillales</taxon>
        <taxon>Lactobacillaceae</taxon>
        <taxon>Weissella</taxon>
    </lineage>
</organism>
<sequence length="280" mass="30233">MDNRAIGYMDSGVGGLTAVKQALYQLPNEQVKYVGDTLRMPYGPRRTEEVAKFALQIGQYLNETDDGIKLLVIACNTATAAGLPLLQEHLPIPVVGVIQPGVESALDTTENNEVGVIATQGTVDSNAYYNGLMAGNPGIDVRQVATPDLVTLVESNLTDEAEKQAVVTDQLAELIGTDIDTLILGCTHFPLLSNEIQQAMGDQVTLVNAGAEAINLVEQILDDNDARHGIYPMANHEDDLYFTTGDIEPFQKIAESWLEIPVTVKHLEADDNGLSLSKED</sequence>
<keyword evidence="10" id="KW-1185">Reference proteome</keyword>
<dbReference type="GO" id="GO:0008360">
    <property type="term" value="P:regulation of cell shape"/>
    <property type="evidence" value="ECO:0007669"/>
    <property type="project" value="UniProtKB-KW"/>
</dbReference>
<dbReference type="PROSITE" id="PS00923">
    <property type="entry name" value="ASP_GLU_RACEMASE_1"/>
    <property type="match status" value="1"/>
</dbReference>
<evidence type="ECO:0000256" key="5">
    <source>
        <dbReference type="ARBA" id="ARBA00023235"/>
    </source>
</evidence>
<evidence type="ECO:0000313" key="9">
    <source>
        <dbReference type="EMBL" id="SUP61474.1"/>
    </source>
</evidence>
<keyword evidence="6 7" id="KW-0961">Cell wall biogenesis/degradation</keyword>
<comment type="catalytic activity">
    <reaction evidence="1 7">
        <text>L-glutamate = D-glutamate</text>
        <dbReference type="Rhea" id="RHEA:12813"/>
        <dbReference type="ChEBI" id="CHEBI:29985"/>
        <dbReference type="ChEBI" id="CHEBI:29986"/>
        <dbReference type="EC" id="5.1.1.3"/>
    </reaction>
</comment>
<dbReference type="GO" id="GO:0071555">
    <property type="term" value="P:cell wall organization"/>
    <property type="evidence" value="ECO:0007669"/>
    <property type="project" value="UniProtKB-KW"/>
</dbReference>
<feature type="active site" description="Proton donor/acceptor" evidence="7">
    <location>
        <position position="186"/>
    </location>
</feature>
<dbReference type="InterPro" id="IPR015942">
    <property type="entry name" value="Asp/Glu/hydantoin_racemase"/>
</dbReference>
<evidence type="ECO:0000313" key="10">
    <source>
        <dbReference type="Proteomes" id="UP000051992"/>
    </source>
</evidence>
<dbReference type="SUPFAM" id="SSF53681">
    <property type="entry name" value="Aspartate/glutamate racemase"/>
    <property type="match status" value="2"/>
</dbReference>
<keyword evidence="5 7" id="KW-0413">Isomerase</keyword>
<feature type="binding site" evidence="7">
    <location>
        <begin position="76"/>
        <end position="77"/>
    </location>
    <ligand>
        <name>substrate</name>
    </ligand>
</feature>
<dbReference type="EMBL" id="UHIV01000008">
    <property type="protein sequence ID" value="SUP61474.1"/>
    <property type="molecule type" value="Genomic_DNA"/>
</dbReference>
<dbReference type="Pfam" id="PF01177">
    <property type="entry name" value="Asp_Glu_race"/>
    <property type="match status" value="1"/>
</dbReference>
<accession>A0A0R2H189</accession>
<dbReference type="AlphaFoldDB" id="A0A0R2H189"/>
<comment type="similarity">
    <text evidence="7">Belongs to the aspartate/glutamate racemases family.</text>
</comment>
<evidence type="ECO:0000313" key="11">
    <source>
        <dbReference type="Proteomes" id="UP000254621"/>
    </source>
</evidence>
<feature type="active site" description="Proton donor/acceptor" evidence="7">
    <location>
        <position position="75"/>
    </location>
</feature>
<evidence type="ECO:0000313" key="8">
    <source>
        <dbReference type="EMBL" id="KRN46739.1"/>
    </source>
</evidence>
<dbReference type="PATRIC" id="fig|1629.5.peg.2"/>
<dbReference type="STRING" id="1629.IV50_GL000001"/>
<feature type="binding site" evidence="7">
    <location>
        <begin position="10"/>
        <end position="11"/>
    </location>
    <ligand>
        <name>substrate</name>
    </ligand>
</feature>
<dbReference type="EMBL" id="JQBM01000001">
    <property type="protein sequence ID" value="KRN46739.1"/>
    <property type="molecule type" value="Genomic_DNA"/>
</dbReference>
<evidence type="ECO:0000256" key="4">
    <source>
        <dbReference type="ARBA" id="ARBA00022984"/>
    </source>
</evidence>
<dbReference type="EC" id="5.1.1.3" evidence="2 7"/>
<dbReference type="PANTHER" id="PTHR21198:SF2">
    <property type="entry name" value="GLUTAMATE RACEMASE"/>
    <property type="match status" value="1"/>
</dbReference>
<reference evidence="9 11" key="2">
    <citation type="submission" date="2018-06" db="EMBL/GenBank/DDBJ databases">
        <authorList>
            <consortium name="Pathogen Informatics"/>
            <person name="Doyle S."/>
        </authorList>
    </citation>
    <scope>NUCLEOTIDE SEQUENCE [LARGE SCALE GENOMIC DNA]</scope>
    <source>
        <strain evidence="9 11">NCTC13645</strain>
    </source>
</reference>
<dbReference type="InterPro" id="IPR004391">
    <property type="entry name" value="Glu_race"/>
</dbReference>
<dbReference type="UniPathway" id="UPA00219"/>
<dbReference type="GO" id="GO:0008881">
    <property type="term" value="F:glutamate racemase activity"/>
    <property type="evidence" value="ECO:0007669"/>
    <property type="project" value="UniProtKB-UniRule"/>
</dbReference>
<dbReference type="GeneID" id="86899137"/>
<dbReference type="NCBIfam" id="TIGR00067">
    <property type="entry name" value="glut_race"/>
    <property type="match status" value="1"/>
</dbReference>
<keyword evidence="4 7" id="KW-0573">Peptidoglycan synthesis</keyword>
<dbReference type="InterPro" id="IPR001920">
    <property type="entry name" value="Asp/Glu_race"/>
</dbReference>
<dbReference type="Gene3D" id="3.40.50.1860">
    <property type="match status" value="2"/>
</dbReference>
<evidence type="ECO:0000256" key="7">
    <source>
        <dbReference type="HAMAP-Rule" id="MF_00258"/>
    </source>
</evidence>
<dbReference type="InterPro" id="IPR033134">
    <property type="entry name" value="Asp/Glu_racemase_AS_2"/>
</dbReference>
<comment type="function">
    <text evidence="7">Provides the (R)-glutamate required for cell wall biosynthesis.</text>
</comment>
<dbReference type="PROSITE" id="PS00924">
    <property type="entry name" value="ASP_GLU_RACEMASE_2"/>
    <property type="match status" value="1"/>
</dbReference>
<feature type="binding site" evidence="7">
    <location>
        <begin position="187"/>
        <end position="188"/>
    </location>
    <ligand>
        <name>substrate</name>
    </ligand>
</feature>